<sequence>MTTKAKFCPHCGETLSETAGPFCNQCGASLMELDTGINCHRCQGLIQDTDLYCRHCQHFTSSDA</sequence>
<protein>
    <recommendedName>
        <fullName evidence="1">DZANK-type domain-containing protein</fullName>
    </recommendedName>
</protein>
<proteinExistence type="predicted"/>
<gene>
    <name evidence="2" type="ORF">MGWOODY_Clf1576</name>
</gene>
<dbReference type="EMBL" id="FAXA01000226">
    <property type="protein sequence ID" value="CUV02310.1"/>
    <property type="molecule type" value="Genomic_DNA"/>
</dbReference>
<feature type="domain" description="DZANK-type" evidence="1">
    <location>
        <begin position="8"/>
        <end position="56"/>
    </location>
</feature>
<evidence type="ECO:0000313" key="2">
    <source>
        <dbReference type="EMBL" id="CUV02310.1"/>
    </source>
</evidence>
<dbReference type="Pfam" id="PF12773">
    <property type="entry name" value="DZR"/>
    <property type="match status" value="1"/>
</dbReference>
<organism evidence="2">
    <name type="scientific">hydrothermal vent metagenome</name>
    <dbReference type="NCBI Taxonomy" id="652676"/>
    <lineage>
        <taxon>unclassified sequences</taxon>
        <taxon>metagenomes</taxon>
        <taxon>ecological metagenomes</taxon>
    </lineage>
</organism>
<accession>A0A160VCG9</accession>
<dbReference type="AlphaFoldDB" id="A0A160VCG9"/>
<dbReference type="InterPro" id="IPR025874">
    <property type="entry name" value="DZR"/>
</dbReference>
<evidence type="ECO:0000259" key="1">
    <source>
        <dbReference type="Pfam" id="PF12773"/>
    </source>
</evidence>
<name>A0A160VCG9_9ZZZZ</name>
<reference evidence="2" key="1">
    <citation type="submission" date="2015-10" db="EMBL/GenBank/DDBJ databases">
        <authorList>
            <person name="Gilbert D.G."/>
        </authorList>
    </citation>
    <scope>NUCLEOTIDE SEQUENCE</scope>
</reference>